<dbReference type="InterPro" id="IPR000878">
    <property type="entry name" value="4pyrrol_Mease"/>
</dbReference>
<dbReference type="InterPro" id="IPR014776">
    <property type="entry name" value="4pyrrole_Mease_sub2"/>
</dbReference>
<comment type="function">
    <text evidence="6">Catalyzes the methylation of C-1 in precorrin-5 and the subsequent extrusion of acetic acid from the resulting intermediate to form cobalt-precorrin-6A.</text>
</comment>
<keyword evidence="9" id="KW-1185">Reference proteome</keyword>
<evidence type="ECO:0000256" key="1">
    <source>
        <dbReference type="ARBA" id="ARBA00004953"/>
    </source>
</evidence>
<evidence type="ECO:0000313" key="9">
    <source>
        <dbReference type="Proteomes" id="UP000187059"/>
    </source>
</evidence>
<evidence type="ECO:0000256" key="4">
    <source>
        <dbReference type="ARBA" id="ARBA00022679"/>
    </source>
</evidence>
<comment type="catalytic activity">
    <reaction evidence="6">
        <text>precorrin-5 + S-adenosyl-L-methionine + H2O = precorrin-6A + acetate + S-adenosyl-L-homocysteine + 2 H(+)</text>
        <dbReference type="Rhea" id="RHEA:18261"/>
        <dbReference type="ChEBI" id="CHEBI:15377"/>
        <dbReference type="ChEBI" id="CHEBI:15378"/>
        <dbReference type="ChEBI" id="CHEBI:30089"/>
        <dbReference type="ChEBI" id="CHEBI:57856"/>
        <dbReference type="ChEBI" id="CHEBI:59789"/>
        <dbReference type="ChEBI" id="CHEBI:77871"/>
        <dbReference type="ChEBI" id="CHEBI:77872"/>
        <dbReference type="EC" id="2.1.1.152"/>
    </reaction>
</comment>
<protein>
    <recommendedName>
        <fullName evidence="6">Precorrin-6A synthase [deacetylating]</fullName>
        <ecNumber evidence="6">2.1.1.152</ecNumber>
    </recommendedName>
</protein>
<dbReference type="NCBIfam" id="TIGR02434">
    <property type="entry name" value="CobF"/>
    <property type="match status" value="1"/>
</dbReference>
<comment type="pathway">
    <text evidence="1">Cofactor biosynthesis; adenosylcobalamin biosynthesis.</text>
</comment>
<dbReference type="PANTHER" id="PTHR43467:SF1">
    <property type="entry name" value="PRECORRIN-6A SYNTHASE [DEACETYLATING]"/>
    <property type="match status" value="1"/>
</dbReference>
<name>A0A1P8UQX3_9RHOB</name>
<dbReference type="STRING" id="1250539.Ga0080574_TMP1476"/>
<gene>
    <name evidence="8" type="ORF">Ga0080574_TMP1476</name>
</gene>
<evidence type="ECO:0000256" key="6">
    <source>
        <dbReference type="PIRNR" id="PIRNR036525"/>
    </source>
</evidence>
<evidence type="ECO:0000313" key="8">
    <source>
        <dbReference type="EMBL" id="APZ51810.1"/>
    </source>
</evidence>
<dbReference type="AlphaFoldDB" id="A0A1P8UQX3"/>
<dbReference type="InterPro" id="IPR035996">
    <property type="entry name" value="4pyrrol_Methylase_sf"/>
</dbReference>
<dbReference type="PIRSF" id="PIRSF036525">
    <property type="entry name" value="CobF"/>
    <property type="match status" value="1"/>
</dbReference>
<dbReference type="PANTHER" id="PTHR43467">
    <property type="entry name" value="COBALT-PRECORRIN-2 C(20)-METHYLTRANSFERASE"/>
    <property type="match status" value="1"/>
</dbReference>
<dbReference type="Gene3D" id="3.40.1010.10">
    <property type="entry name" value="Cobalt-precorrin-4 Transmethylase, Domain 1"/>
    <property type="match status" value="1"/>
</dbReference>
<evidence type="ECO:0000259" key="7">
    <source>
        <dbReference type="Pfam" id="PF00590"/>
    </source>
</evidence>
<dbReference type="RefSeq" id="WP_076696631.1">
    <property type="nucleotide sequence ID" value="NZ_CP015093.1"/>
</dbReference>
<keyword evidence="4 6" id="KW-0808">Transferase</keyword>
<keyword evidence="5 6" id="KW-0949">S-adenosyl-L-methionine</keyword>
<keyword evidence="3 6" id="KW-0489">Methyltransferase</keyword>
<dbReference type="CDD" id="cd11643">
    <property type="entry name" value="Precorrin-6A-synthase"/>
    <property type="match status" value="1"/>
</dbReference>
<dbReference type="EC" id="2.1.1.152" evidence="6"/>
<dbReference type="InterPro" id="IPR014777">
    <property type="entry name" value="4pyrrole_Mease_sub1"/>
</dbReference>
<dbReference type="EMBL" id="CP015093">
    <property type="protein sequence ID" value="APZ51810.1"/>
    <property type="molecule type" value="Genomic_DNA"/>
</dbReference>
<dbReference type="SUPFAM" id="SSF53790">
    <property type="entry name" value="Tetrapyrrole methylase"/>
    <property type="match status" value="1"/>
</dbReference>
<dbReference type="OrthoDB" id="9787471at2"/>
<dbReference type="KEGG" id="paby:Ga0080574_TMP1476"/>
<sequence length="243" mass="26473">MTELWLIGIGTGNPAHVTLEGQRALREAAVVLIPRKGAGKEDLAHLREGILAEAGATARVIHFDMPVRDESLPYGDRVARWHDEIARRWQAALAGAPEGPVALLVWGDPGLYDSTLRIAERLAPRPKLRVIPGITALQALTAAHAIPFNTVNGAVTVTTGRRLRDEGWPEGAETVVVMLDGACSFQALDPDGLHIWWGAYLGMAEQLLESGPLAQVAERIVARRAEARARHGWIMDTYLLRRG</sequence>
<dbReference type="GO" id="GO:0009236">
    <property type="term" value="P:cobalamin biosynthetic process"/>
    <property type="evidence" value="ECO:0007669"/>
    <property type="project" value="UniProtKB-KW"/>
</dbReference>
<feature type="domain" description="Tetrapyrrole methylase" evidence="7">
    <location>
        <begin position="4"/>
        <end position="216"/>
    </location>
</feature>
<dbReference type="Proteomes" id="UP000187059">
    <property type="component" value="Chromosome"/>
</dbReference>
<dbReference type="Pfam" id="PF00590">
    <property type="entry name" value="TP_methylase"/>
    <property type="match status" value="1"/>
</dbReference>
<dbReference type="InterPro" id="IPR012797">
    <property type="entry name" value="CobF"/>
</dbReference>
<accession>A0A1P8UQX3</accession>
<reference evidence="8 9" key="1">
    <citation type="submission" date="2016-04" db="EMBL/GenBank/DDBJ databases">
        <title>Deep-sea bacteria in the southern Pacific.</title>
        <authorList>
            <person name="Tang K."/>
        </authorList>
    </citation>
    <scope>NUCLEOTIDE SEQUENCE [LARGE SCALE GENOMIC DNA]</scope>
    <source>
        <strain evidence="8 9">JLT2014</strain>
    </source>
</reference>
<evidence type="ECO:0000256" key="3">
    <source>
        <dbReference type="ARBA" id="ARBA00022603"/>
    </source>
</evidence>
<proteinExistence type="predicted"/>
<dbReference type="GO" id="GO:0043819">
    <property type="term" value="F:precorrin-6A synthase (deacetylating) activity"/>
    <property type="evidence" value="ECO:0007669"/>
    <property type="project" value="UniProtKB-EC"/>
</dbReference>
<evidence type="ECO:0000256" key="2">
    <source>
        <dbReference type="ARBA" id="ARBA00022573"/>
    </source>
</evidence>
<dbReference type="Gene3D" id="3.30.950.10">
    <property type="entry name" value="Methyltransferase, Cobalt-precorrin-4 Transmethylase, Domain 2"/>
    <property type="match status" value="1"/>
</dbReference>
<evidence type="ECO:0000256" key="5">
    <source>
        <dbReference type="ARBA" id="ARBA00022691"/>
    </source>
</evidence>
<dbReference type="GO" id="GO:0032259">
    <property type="term" value="P:methylation"/>
    <property type="evidence" value="ECO:0007669"/>
    <property type="project" value="UniProtKB-KW"/>
</dbReference>
<keyword evidence="2" id="KW-0169">Cobalamin biosynthesis</keyword>
<organism evidence="8 9">
    <name type="scientific">Salipiger abyssi</name>
    <dbReference type="NCBI Taxonomy" id="1250539"/>
    <lineage>
        <taxon>Bacteria</taxon>
        <taxon>Pseudomonadati</taxon>
        <taxon>Pseudomonadota</taxon>
        <taxon>Alphaproteobacteria</taxon>
        <taxon>Rhodobacterales</taxon>
        <taxon>Roseobacteraceae</taxon>
        <taxon>Salipiger</taxon>
    </lineage>
</organism>